<dbReference type="EMBL" id="JAGMVJ010000007">
    <property type="protein sequence ID" value="KAH7088726.1"/>
    <property type="molecule type" value="Genomic_DNA"/>
</dbReference>
<reference evidence="2" key="1">
    <citation type="journal article" date="2021" name="Nat. Commun.">
        <title>Genetic determinants of endophytism in the Arabidopsis root mycobiome.</title>
        <authorList>
            <person name="Mesny F."/>
            <person name="Miyauchi S."/>
            <person name="Thiergart T."/>
            <person name="Pickel B."/>
            <person name="Atanasova L."/>
            <person name="Karlsson M."/>
            <person name="Huettel B."/>
            <person name="Barry K.W."/>
            <person name="Haridas S."/>
            <person name="Chen C."/>
            <person name="Bauer D."/>
            <person name="Andreopoulos W."/>
            <person name="Pangilinan J."/>
            <person name="LaButti K."/>
            <person name="Riley R."/>
            <person name="Lipzen A."/>
            <person name="Clum A."/>
            <person name="Drula E."/>
            <person name="Henrissat B."/>
            <person name="Kohler A."/>
            <person name="Grigoriev I.V."/>
            <person name="Martin F.M."/>
            <person name="Hacquard S."/>
        </authorList>
    </citation>
    <scope>NUCLEOTIDE SEQUENCE</scope>
    <source>
        <strain evidence="2">MPI-SDFR-AT-0120</strain>
    </source>
</reference>
<protein>
    <submittedName>
        <fullName evidence="2">Uncharacterized protein</fullName>
    </submittedName>
</protein>
<organism evidence="2 3">
    <name type="scientific">Paraphoma chrysanthemicola</name>
    <dbReference type="NCBI Taxonomy" id="798071"/>
    <lineage>
        <taxon>Eukaryota</taxon>
        <taxon>Fungi</taxon>
        <taxon>Dikarya</taxon>
        <taxon>Ascomycota</taxon>
        <taxon>Pezizomycotina</taxon>
        <taxon>Dothideomycetes</taxon>
        <taxon>Pleosporomycetidae</taxon>
        <taxon>Pleosporales</taxon>
        <taxon>Pleosporineae</taxon>
        <taxon>Phaeosphaeriaceae</taxon>
        <taxon>Paraphoma</taxon>
    </lineage>
</organism>
<name>A0A8K0RAC6_9PLEO</name>
<sequence>MPYTMFASSPPPIRRIPSRSTSNSSSSSSTPSIRPSMPPRKSKEAPSRNLSDFLASAPIRPLAPIFPPDHILTPADQTLIAINTQRALFTAKIPPGGTDDPSCPVYATDRIAVLEIYANALRAIDRKEPDLKPHHAQIALEADRKIKVVLGVLSADPTDTVFMGPGQGQFLVPIDPEYANPRIVDNSNRAQYRLDAWRRDGWPKAYPANAIATEKRPGERMVGAKSTLLSEKKMLKRYVAWSNDDLGGVVEVEGNVVADLPVKEPAGAKEVWNSKRKGKGRKGRRSESEDEEGDLKWSSEMEDDGDGDGDEDENKEGGGEMTVEVVRRDGAGGDDDGDIEMEW</sequence>
<gene>
    <name evidence="2" type="ORF">FB567DRAFT_619473</name>
</gene>
<feature type="region of interest" description="Disordered" evidence="1">
    <location>
        <begin position="1"/>
        <end position="48"/>
    </location>
</feature>
<evidence type="ECO:0000256" key="1">
    <source>
        <dbReference type="SAM" id="MobiDB-lite"/>
    </source>
</evidence>
<dbReference type="OrthoDB" id="3796009at2759"/>
<evidence type="ECO:0000313" key="3">
    <source>
        <dbReference type="Proteomes" id="UP000813461"/>
    </source>
</evidence>
<feature type="compositionally biased region" description="Basic residues" evidence="1">
    <location>
        <begin position="274"/>
        <end position="284"/>
    </location>
</feature>
<dbReference type="AlphaFoldDB" id="A0A8K0RAC6"/>
<feature type="region of interest" description="Disordered" evidence="1">
    <location>
        <begin position="269"/>
        <end position="343"/>
    </location>
</feature>
<feature type="compositionally biased region" description="Acidic residues" evidence="1">
    <location>
        <begin position="332"/>
        <end position="343"/>
    </location>
</feature>
<dbReference type="Proteomes" id="UP000813461">
    <property type="component" value="Unassembled WGS sequence"/>
</dbReference>
<comment type="caution">
    <text evidence="2">The sequence shown here is derived from an EMBL/GenBank/DDBJ whole genome shotgun (WGS) entry which is preliminary data.</text>
</comment>
<evidence type="ECO:0000313" key="2">
    <source>
        <dbReference type="EMBL" id="KAH7088726.1"/>
    </source>
</evidence>
<feature type="compositionally biased region" description="Low complexity" evidence="1">
    <location>
        <begin position="18"/>
        <end position="35"/>
    </location>
</feature>
<feature type="compositionally biased region" description="Acidic residues" evidence="1">
    <location>
        <begin position="300"/>
        <end position="314"/>
    </location>
</feature>
<accession>A0A8K0RAC6</accession>
<keyword evidence="3" id="KW-1185">Reference proteome</keyword>
<proteinExistence type="predicted"/>